<gene>
    <name evidence="2" type="ORF">TBK1r_25360</name>
</gene>
<name>A0ABX5XNP1_9BACT</name>
<organism evidence="2 3">
    <name type="scientific">Stieleria magnilauensis</name>
    <dbReference type="NCBI Taxonomy" id="2527963"/>
    <lineage>
        <taxon>Bacteria</taxon>
        <taxon>Pseudomonadati</taxon>
        <taxon>Planctomycetota</taxon>
        <taxon>Planctomycetia</taxon>
        <taxon>Pirellulales</taxon>
        <taxon>Pirellulaceae</taxon>
        <taxon>Stieleria</taxon>
    </lineage>
</organism>
<proteinExistence type="predicted"/>
<reference evidence="2 3" key="1">
    <citation type="submission" date="2019-02" db="EMBL/GenBank/DDBJ databases">
        <title>Deep-cultivation of Planctomycetes and their phenomic and genomic characterization uncovers novel biology.</title>
        <authorList>
            <person name="Wiegand S."/>
            <person name="Jogler M."/>
            <person name="Boedeker C."/>
            <person name="Pinto D."/>
            <person name="Vollmers J."/>
            <person name="Rivas-Marin E."/>
            <person name="Kohn T."/>
            <person name="Peeters S.H."/>
            <person name="Heuer A."/>
            <person name="Rast P."/>
            <person name="Oberbeckmann S."/>
            <person name="Bunk B."/>
            <person name="Jeske O."/>
            <person name="Meyerdierks A."/>
            <person name="Storesund J.E."/>
            <person name="Kallscheuer N."/>
            <person name="Luecker S."/>
            <person name="Lage O.M."/>
            <person name="Pohl T."/>
            <person name="Merkel B.J."/>
            <person name="Hornburger P."/>
            <person name="Mueller R.-W."/>
            <person name="Bruemmer F."/>
            <person name="Labrenz M."/>
            <person name="Spormann A.M."/>
            <person name="Op den Camp H."/>
            <person name="Overmann J."/>
            <person name="Amann R."/>
            <person name="Jetten M.S.M."/>
            <person name="Mascher T."/>
            <person name="Medema M.H."/>
            <person name="Devos D.P."/>
            <person name="Kaster A.-K."/>
            <person name="Ovreas L."/>
            <person name="Rohde M."/>
            <person name="Galperin M.Y."/>
            <person name="Jogler C."/>
        </authorList>
    </citation>
    <scope>NUCLEOTIDE SEQUENCE [LARGE SCALE GENOMIC DNA]</scope>
    <source>
        <strain evidence="2 3">TBK1r</strain>
    </source>
</reference>
<feature type="region of interest" description="Disordered" evidence="1">
    <location>
        <begin position="40"/>
        <end position="61"/>
    </location>
</feature>
<dbReference type="EMBL" id="CP036432">
    <property type="protein sequence ID" value="QDV83594.1"/>
    <property type="molecule type" value="Genomic_DNA"/>
</dbReference>
<evidence type="ECO:0000313" key="3">
    <source>
        <dbReference type="Proteomes" id="UP000318081"/>
    </source>
</evidence>
<evidence type="ECO:0000256" key="1">
    <source>
        <dbReference type="SAM" id="MobiDB-lite"/>
    </source>
</evidence>
<feature type="region of interest" description="Disordered" evidence="1">
    <location>
        <begin position="1"/>
        <end position="24"/>
    </location>
</feature>
<protein>
    <submittedName>
        <fullName evidence="2">Uncharacterized protein</fullName>
    </submittedName>
</protein>
<sequence length="94" mass="10372">MHTPFSPDETTSGNAMRTPASPRAAKFEIESRFTISSPLSALNHSASRPEGDVGHSERVDLGGPTMTWRILTLRNASFWPRMGKSGWEGDADRR</sequence>
<evidence type="ECO:0000313" key="2">
    <source>
        <dbReference type="EMBL" id="QDV83594.1"/>
    </source>
</evidence>
<feature type="compositionally biased region" description="Basic and acidic residues" evidence="1">
    <location>
        <begin position="47"/>
        <end position="60"/>
    </location>
</feature>
<accession>A0ABX5XNP1</accession>
<dbReference type="Proteomes" id="UP000318081">
    <property type="component" value="Chromosome"/>
</dbReference>
<keyword evidence="3" id="KW-1185">Reference proteome</keyword>